<dbReference type="Proteomes" id="UP001234297">
    <property type="component" value="Chromosome 8"/>
</dbReference>
<reference evidence="1 2" key="1">
    <citation type="journal article" date="2022" name="Hortic Res">
        <title>A haplotype resolved chromosomal level avocado genome allows analysis of novel avocado genes.</title>
        <authorList>
            <person name="Nath O."/>
            <person name="Fletcher S.J."/>
            <person name="Hayward A."/>
            <person name="Shaw L.M."/>
            <person name="Masouleh A.K."/>
            <person name="Furtado A."/>
            <person name="Henry R.J."/>
            <person name="Mitter N."/>
        </authorList>
    </citation>
    <scope>NUCLEOTIDE SEQUENCE [LARGE SCALE GENOMIC DNA]</scope>
    <source>
        <strain evidence="2">cv. Hass</strain>
    </source>
</reference>
<evidence type="ECO:0000313" key="1">
    <source>
        <dbReference type="EMBL" id="KAJ8632812.1"/>
    </source>
</evidence>
<evidence type="ECO:0000313" key="2">
    <source>
        <dbReference type="Proteomes" id="UP001234297"/>
    </source>
</evidence>
<keyword evidence="2" id="KW-1185">Reference proteome</keyword>
<name>A0ACC2LHD4_PERAE</name>
<accession>A0ACC2LHD4</accession>
<proteinExistence type="predicted"/>
<comment type="caution">
    <text evidence="1">The sequence shown here is derived from an EMBL/GenBank/DDBJ whole genome shotgun (WGS) entry which is preliminary data.</text>
</comment>
<organism evidence="1 2">
    <name type="scientific">Persea americana</name>
    <name type="common">Avocado</name>
    <dbReference type="NCBI Taxonomy" id="3435"/>
    <lineage>
        <taxon>Eukaryota</taxon>
        <taxon>Viridiplantae</taxon>
        <taxon>Streptophyta</taxon>
        <taxon>Embryophyta</taxon>
        <taxon>Tracheophyta</taxon>
        <taxon>Spermatophyta</taxon>
        <taxon>Magnoliopsida</taxon>
        <taxon>Magnoliidae</taxon>
        <taxon>Laurales</taxon>
        <taxon>Lauraceae</taxon>
        <taxon>Persea</taxon>
    </lineage>
</organism>
<gene>
    <name evidence="1" type="ORF">MRB53_026148</name>
</gene>
<sequence>MSMVGVGIFWRILETTSQGRSVREGELAFSVGAKVWWRGVGVKVWWMGIARGTRGDHMRSRDRGKRSNRRLCELWSRRDGLIGSGVGVFQQDGLLSGSGVGVNRQNWDGVNRQNWDGVNQPDWD</sequence>
<dbReference type="EMBL" id="CM056816">
    <property type="protein sequence ID" value="KAJ8632812.1"/>
    <property type="molecule type" value="Genomic_DNA"/>
</dbReference>
<protein>
    <submittedName>
        <fullName evidence="1">Uncharacterized protein</fullName>
    </submittedName>
</protein>